<evidence type="ECO:0000256" key="5">
    <source>
        <dbReference type="ARBA" id="ARBA00022833"/>
    </source>
</evidence>
<dbReference type="PANTHER" id="PTHR45962">
    <property type="entry name" value="N-FATTY-ACYL-AMINO ACID SYNTHASE/HYDROLASE PM20D1"/>
    <property type="match status" value="1"/>
</dbReference>
<dbReference type="OrthoDB" id="9792335at2"/>
<dbReference type="SUPFAM" id="SSF53187">
    <property type="entry name" value="Zn-dependent exopeptidases"/>
    <property type="match status" value="1"/>
</dbReference>
<dbReference type="GO" id="GO:0009014">
    <property type="term" value="F:succinyl-diaminopimelate desuccinylase activity"/>
    <property type="evidence" value="ECO:0007669"/>
    <property type="project" value="UniProtKB-EC"/>
</dbReference>
<evidence type="ECO:0000256" key="2">
    <source>
        <dbReference type="ARBA" id="ARBA00022670"/>
    </source>
</evidence>
<dbReference type="EC" id="3.5.1.18" evidence="7"/>
<evidence type="ECO:0000256" key="3">
    <source>
        <dbReference type="ARBA" id="ARBA00022723"/>
    </source>
</evidence>
<keyword evidence="2" id="KW-0645">Protease</keyword>
<comment type="similarity">
    <text evidence="1">Belongs to the peptidase M20A family.</text>
</comment>
<evidence type="ECO:0000259" key="6">
    <source>
        <dbReference type="Pfam" id="PF07687"/>
    </source>
</evidence>
<dbReference type="SUPFAM" id="SSF55031">
    <property type="entry name" value="Bacterial exopeptidase dimerisation domain"/>
    <property type="match status" value="1"/>
</dbReference>
<dbReference type="GO" id="GO:0006508">
    <property type="term" value="P:proteolysis"/>
    <property type="evidence" value="ECO:0007669"/>
    <property type="project" value="UniProtKB-KW"/>
</dbReference>
<evidence type="ECO:0000256" key="4">
    <source>
        <dbReference type="ARBA" id="ARBA00022801"/>
    </source>
</evidence>
<evidence type="ECO:0000256" key="1">
    <source>
        <dbReference type="ARBA" id="ARBA00006247"/>
    </source>
</evidence>
<name>A0A173XJZ1_9CLOT</name>
<sequence>MNNLDKNTIAKNLSEMIQVNTIKTDDMSQYEIFQNLLEELYPTIHAKGEKVIIAGSLLIKIKGKNSNLKPMLLMSHTDVVEADGVWKHSPFSGDIADDCVWGRGTVDTKGALCAFLEATEDLLKEGFVPESDLYLASSIDEETLGVGAKKTVEYLKSKGVKLGIVLDEGGAIIESPMPGLTGYYAMLGIMEKGYANVEFIAKSLGGHASTPTNNTPIARLASFVNDVNTKSPFKKELTKPVKDMFKEMSKYMANPYKSLFGNVELLSPILKSVLPKVSSQANAMLTTTCAFTMASGSKAPNIIPETASVTANMRVMVHQPLQESLKIIKNVAKKYDIEMKVLYSHDCSKVTDVKSDGYKYICNCITNTFEDVKPVPFIVLAGTDARHYNEICDCVVRFAPLRLNKQQLNSPHGLDENISIDALYGASKFYRYFIENYKGVNI</sequence>
<dbReference type="InterPro" id="IPR036264">
    <property type="entry name" value="Bact_exopeptidase_dim_dom"/>
</dbReference>
<dbReference type="InterPro" id="IPR047177">
    <property type="entry name" value="Pept_M20A"/>
</dbReference>
<keyword evidence="4 7" id="KW-0378">Hydrolase</keyword>
<accession>A0A173XJZ1</accession>
<evidence type="ECO:0000313" key="8">
    <source>
        <dbReference type="Proteomes" id="UP000095594"/>
    </source>
</evidence>
<gene>
    <name evidence="7" type="primary">dapE</name>
    <name evidence="7" type="ORF">ERS852471_00046</name>
</gene>
<dbReference type="Pfam" id="PF01546">
    <property type="entry name" value="Peptidase_M20"/>
    <property type="match status" value="1"/>
</dbReference>
<proteinExistence type="inferred from homology"/>
<keyword evidence="5" id="KW-0862">Zinc</keyword>
<dbReference type="PANTHER" id="PTHR45962:SF1">
    <property type="entry name" value="N-FATTY-ACYL-AMINO ACID SYNTHASE_HYDROLASE PM20D1"/>
    <property type="match status" value="1"/>
</dbReference>
<dbReference type="InterPro" id="IPR002933">
    <property type="entry name" value="Peptidase_M20"/>
</dbReference>
<dbReference type="AlphaFoldDB" id="A0A173XJZ1"/>
<reference evidence="7 8" key="1">
    <citation type="submission" date="2015-09" db="EMBL/GenBank/DDBJ databases">
        <authorList>
            <consortium name="Pathogen Informatics"/>
        </authorList>
    </citation>
    <scope>NUCLEOTIDE SEQUENCE [LARGE SCALE GENOMIC DNA]</scope>
    <source>
        <strain evidence="7 8">2789STDY5834856</strain>
    </source>
</reference>
<feature type="domain" description="Peptidase M20 dimerisation" evidence="6">
    <location>
        <begin position="190"/>
        <end position="336"/>
    </location>
</feature>
<dbReference type="Gene3D" id="1.10.150.900">
    <property type="match status" value="1"/>
</dbReference>
<dbReference type="Pfam" id="PF07687">
    <property type="entry name" value="M20_dimer"/>
    <property type="match status" value="1"/>
</dbReference>
<organism evidence="7 8">
    <name type="scientific">Clostridium disporicum</name>
    <dbReference type="NCBI Taxonomy" id="84024"/>
    <lineage>
        <taxon>Bacteria</taxon>
        <taxon>Bacillati</taxon>
        <taxon>Bacillota</taxon>
        <taxon>Clostridia</taxon>
        <taxon>Eubacteriales</taxon>
        <taxon>Clostridiaceae</taxon>
        <taxon>Clostridium</taxon>
    </lineage>
</organism>
<dbReference type="InterPro" id="IPR011650">
    <property type="entry name" value="Peptidase_M20_dimer"/>
</dbReference>
<protein>
    <submittedName>
        <fullName evidence="7">Acetylornithine deacetylase/succinyldiaminopimelate desuccinylase-like deacylase</fullName>
        <ecNumber evidence="7">3.5.1.18</ecNumber>
    </submittedName>
</protein>
<dbReference type="EMBL" id="CYZX01000001">
    <property type="protein sequence ID" value="CUN51346.1"/>
    <property type="molecule type" value="Genomic_DNA"/>
</dbReference>
<dbReference type="Gene3D" id="3.40.630.10">
    <property type="entry name" value="Zn peptidases"/>
    <property type="match status" value="1"/>
</dbReference>
<dbReference type="RefSeq" id="WP_055262734.1">
    <property type="nucleotide sequence ID" value="NZ_CABIXQ010000001.1"/>
</dbReference>
<dbReference type="Gene3D" id="3.30.70.360">
    <property type="match status" value="1"/>
</dbReference>
<dbReference type="GO" id="GO:0008233">
    <property type="term" value="F:peptidase activity"/>
    <property type="evidence" value="ECO:0007669"/>
    <property type="project" value="UniProtKB-KW"/>
</dbReference>
<keyword evidence="3" id="KW-0479">Metal-binding</keyword>
<evidence type="ECO:0000313" key="7">
    <source>
        <dbReference type="EMBL" id="CUN51346.1"/>
    </source>
</evidence>
<dbReference type="GO" id="GO:0046872">
    <property type="term" value="F:metal ion binding"/>
    <property type="evidence" value="ECO:0007669"/>
    <property type="project" value="UniProtKB-KW"/>
</dbReference>
<dbReference type="Proteomes" id="UP000095594">
    <property type="component" value="Unassembled WGS sequence"/>
</dbReference>